<keyword evidence="1" id="KW-1185">Reference proteome</keyword>
<dbReference type="Pfam" id="PF11901">
    <property type="entry name" value="DM9"/>
    <property type="match status" value="2"/>
</dbReference>
<sequence length="288" mass="31527">MSRFDHTWIARNVYDPLPPFAIVAGHDSDNDPIYVGRAYHNGDMLPAKYIPNKQQAYVAWGGEEINKHDFEILTGHHYCWIPASGGEVPPHALRVGQTSDGEPLYVGRGYFAGSLTPGKVHPSHGCLYIPYGGAEERLEAYEVLVQPETWVNSSGSNIVPGTILAGNDSDGDPIFVGRAYHEGDLLPAKVIPNKGCAYVPYGGHEHVKYDFELLAGYGYGWVPDSFGNVPGGAVVCGRTSEGEALYIGRGHYQGSFTPGKIHQSHRCLYIPFGGQEVRLDHYEVLVRS</sequence>
<dbReference type="Proteomes" id="UP000515160">
    <property type="component" value="Chromosome 3"/>
</dbReference>
<gene>
    <name evidence="2" type="primary">LOC117570761</name>
</gene>
<dbReference type="PANTHER" id="PTHR31649">
    <property type="entry name" value="AGAP009604-PA"/>
    <property type="match status" value="1"/>
</dbReference>
<dbReference type="RefSeq" id="XP_034108482.1">
    <property type="nucleotide sequence ID" value="XM_034252591.2"/>
</dbReference>
<organism evidence="1 2">
    <name type="scientific">Drosophila albomicans</name>
    <name type="common">Fruit fly</name>
    <dbReference type="NCBI Taxonomy" id="7291"/>
    <lineage>
        <taxon>Eukaryota</taxon>
        <taxon>Metazoa</taxon>
        <taxon>Ecdysozoa</taxon>
        <taxon>Arthropoda</taxon>
        <taxon>Hexapoda</taxon>
        <taxon>Insecta</taxon>
        <taxon>Pterygota</taxon>
        <taxon>Neoptera</taxon>
        <taxon>Endopterygota</taxon>
        <taxon>Diptera</taxon>
        <taxon>Brachycera</taxon>
        <taxon>Muscomorpha</taxon>
        <taxon>Ephydroidea</taxon>
        <taxon>Drosophilidae</taxon>
        <taxon>Drosophila</taxon>
    </lineage>
</organism>
<accession>A0A6P8YR32</accession>
<proteinExistence type="predicted"/>
<dbReference type="GeneID" id="117570761"/>
<protein>
    <submittedName>
        <fullName evidence="2">Uncharacterized protein LOC117570761 isoform X1</fullName>
    </submittedName>
</protein>
<dbReference type="SMART" id="SM00696">
    <property type="entry name" value="DM9"/>
    <property type="match status" value="4"/>
</dbReference>
<dbReference type="AlphaFoldDB" id="A0A6P8YR32"/>
<reference evidence="2" key="1">
    <citation type="submission" date="2025-08" db="UniProtKB">
        <authorList>
            <consortium name="RefSeq"/>
        </authorList>
    </citation>
    <scope>IDENTIFICATION</scope>
    <source>
        <strain evidence="2">15112-1751.03</strain>
        <tissue evidence="2">Whole Adult</tissue>
    </source>
</reference>
<dbReference type="PANTHER" id="PTHR31649:SF10">
    <property type="entry name" value="IP19903P-RELATED"/>
    <property type="match status" value="1"/>
</dbReference>
<dbReference type="OrthoDB" id="1925699at2759"/>
<name>A0A6P8YR32_DROAB</name>
<evidence type="ECO:0000313" key="1">
    <source>
        <dbReference type="Proteomes" id="UP000515160"/>
    </source>
</evidence>
<dbReference type="InterPro" id="IPR006616">
    <property type="entry name" value="DM9_repeat"/>
</dbReference>
<evidence type="ECO:0000313" key="2">
    <source>
        <dbReference type="RefSeq" id="XP_034108482.1"/>
    </source>
</evidence>